<dbReference type="InterPro" id="IPR058193">
    <property type="entry name" value="VanY/YodJ_core_dom"/>
</dbReference>
<dbReference type="InterPro" id="IPR009045">
    <property type="entry name" value="Zn_M74/Hedgehog-like"/>
</dbReference>
<evidence type="ECO:0000313" key="3">
    <source>
        <dbReference type="EMBL" id="OHB01811.1"/>
    </source>
</evidence>
<dbReference type="PANTHER" id="PTHR34385">
    <property type="entry name" value="D-ALANYL-D-ALANINE CARBOXYPEPTIDASE"/>
    <property type="match status" value="1"/>
</dbReference>
<accession>A0A1G2TWX5</accession>
<sequence>MGKKFEKEKIVQILLVVVVVLLGLFGYGFYRYYNLSKDFSETKTILIETQKTLVETKDEVSYLLDNLNKEQDKNKTFEDQIGQIANTVGTLDKLSKTDKELLQKYSKVYFLNENYVPNGLSDIPKEYLLQKERTLKIHSKVLPYLEEMIKAMRENQTPIEIVSAYRSFGEQSSLKNNYNVVYGAGANTFSADQGYSEHQLGTALDLTTENLGANFTDFGDTKAYQWLLENAYKYGFILSYPEGNDYYQFEPWHFRFVGKSLAKRLHEEKQFFYDLSQRNIDAYLINIFD</sequence>
<dbReference type="InterPro" id="IPR003709">
    <property type="entry name" value="VanY-like_core_dom"/>
</dbReference>
<dbReference type="InterPro" id="IPR052179">
    <property type="entry name" value="DD-CPase-like"/>
</dbReference>
<comment type="caution">
    <text evidence="3">The sequence shown here is derived from an EMBL/GenBank/DDBJ whole genome shotgun (WGS) entry which is preliminary data.</text>
</comment>
<keyword evidence="1" id="KW-0812">Transmembrane</keyword>
<dbReference type="PANTHER" id="PTHR34385:SF1">
    <property type="entry name" value="PEPTIDOGLYCAN L-ALANYL-D-GLUTAMATE ENDOPEPTIDASE CWLK"/>
    <property type="match status" value="1"/>
</dbReference>
<dbReference type="Pfam" id="PF02557">
    <property type="entry name" value="VanY"/>
    <property type="match status" value="1"/>
</dbReference>
<dbReference type="AlphaFoldDB" id="A0A1G2TWX5"/>
<gene>
    <name evidence="3" type="ORF">A3A90_00050</name>
</gene>
<dbReference type="SUPFAM" id="SSF55166">
    <property type="entry name" value="Hedgehog/DD-peptidase"/>
    <property type="match status" value="1"/>
</dbReference>
<name>A0A1G2TWX5_9BACT</name>
<evidence type="ECO:0000259" key="2">
    <source>
        <dbReference type="Pfam" id="PF02557"/>
    </source>
</evidence>
<proteinExistence type="predicted"/>
<keyword evidence="1" id="KW-1133">Transmembrane helix</keyword>
<protein>
    <recommendedName>
        <fullName evidence="2">D-alanyl-D-alanine carboxypeptidase-like core domain-containing protein</fullName>
    </recommendedName>
</protein>
<dbReference type="EMBL" id="MHWA01000009">
    <property type="protein sequence ID" value="OHB01811.1"/>
    <property type="molecule type" value="Genomic_DNA"/>
</dbReference>
<keyword evidence="1" id="KW-0472">Membrane</keyword>
<dbReference type="Proteomes" id="UP000178404">
    <property type="component" value="Unassembled WGS sequence"/>
</dbReference>
<organism evidence="3 4">
    <name type="scientific">Candidatus Zambryskibacteria bacterium RIFCSPLOWO2_01_FULL_35_19</name>
    <dbReference type="NCBI Taxonomy" id="1802757"/>
    <lineage>
        <taxon>Bacteria</taxon>
        <taxon>Candidatus Zambryskiibacteriota</taxon>
    </lineage>
</organism>
<dbReference type="GO" id="GO:0006508">
    <property type="term" value="P:proteolysis"/>
    <property type="evidence" value="ECO:0007669"/>
    <property type="project" value="InterPro"/>
</dbReference>
<evidence type="ECO:0000256" key="1">
    <source>
        <dbReference type="SAM" id="Phobius"/>
    </source>
</evidence>
<dbReference type="Gene3D" id="3.30.1380.10">
    <property type="match status" value="1"/>
</dbReference>
<evidence type="ECO:0000313" key="4">
    <source>
        <dbReference type="Proteomes" id="UP000178404"/>
    </source>
</evidence>
<reference evidence="3 4" key="1">
    <citation type="journal article" date="2016" name="Nat. Commun.">
        <title>Thousands of microbial genomes shed light on interconnected biogeochemical processes in an aquifer system.</title>
        <authorList>
            <person name="Anantharaman K."/>
            <person name="Brown C.T."/>
            <person name="Hug L.A."/>
            <person name="Sharon I."/>
            <person name="Castelle C.J."/>
            <person name="Probst A.J."/>
            <person name="Thomas B.C."/>
            <person name="Singh A."/>
            <person name="Wilkins M.J."/>
            <person name="Karaoz U."/>
            <person name="Brodie E.L."/>
            <person name="Williams K.H."/>
            <person name="Hubbard S.S."/>
            <person name="Banfield J.F."/>
        </authorList>
    </citation>
    <scope>NUCLEOTIDE SEQUENCE [LARGE SCALE GENOMIC DNA]</scope>
</reference>
<feature type="domain" description="D-alanyl-D-alanine carboxypeptidase-like core" evidence="2">
    <location>
        <begin position="136"/>
        <end position="259"/>
    </location>
</feature>
<dbReference type="CDD" id="cd14852">
    <property type="entry name" value="LD-carboxypeptidase"/>
    <property type="match status" value="1"/>
</dbReference>
<dbReference type="GO" id="GO:0008233">
    <property type="term" value="F:peptidase activity"/>
    <property type="evidence" value="ECO:0007669"/>
    <property type="project" value="InterPro"/>
</dbReference>
<feature type="transmembrane region" description="Helical" evidence="1">
    <location>
        <begin position="12"/>
        <end position="33"/>
    </location>
</feature>